<dbReference type="Proteomes" id="UP001159427">
    <property type="component" value="Unassembled WGS sequence"/>
</dbReference>
<feature type="transmembrane region" description="Helical" evidence="10">
    <location>
        <begin position="153"/>
        <end position="173"/>
    </location>
</feature>
<feature type="domain" description="G-protein coupled receptors family 1 profile" evidence="11">
    <location>
        <begin position="16"/>
        <end position="219"/>
    </location>
</feature>
<feature type="non-terminal residue" evidence="12">
    <location>
        <position position="219"/>
    </location>
</feature>
<comment type="subcellular location">
    <subcellularLocation>
        <location evidence="1">Cell membrane</location>
        <topology evidence="1">Multi-pass membrane protein</topology>
    </subcellularLocation>
</comment>
<evidence type="ECO:0000256" key="8">
    <source>
        <dbReference type="ARBA" id="ARBA00023224"/>
    </source>
</evidence>
<dbReference type="EMBL" id="CALNXI010000291">
    <property type="protein sequence ID" value="CAH3024154.1"/>
    <property type="molecule type" value="Genomic_DNA"/>
</dbReference>
<evidence type="ECO:0000256" key="7">
    <source>
        <dbReference type="ARBA" id="ARBA00023170"/>
    </source>
</evidence>
<keyword evidence="3 9" id="KW-0812">Transmembrane</keyword>
<evidence type="ECO:0000256" key="10">
    <source>
        <dbReference type="SAM" id="Phobius"/>
    </source>
</evidence>
<proteinExistence type="inferred from homology"/>
<feature type="non-terminal residue" evidence="12">
    <location>
        <position position="1"/>
    </location>
</feature>
<protein>
    <recommendedName>
        <fullName evidence="11">G-protein coupled receptors family 1 profile domain-containing protein</fullName>
    </recommendedName>
</protein>
<comment type="caution">
    <text evidence="12">The sequence shown here is derived from an EMBL/GenBank/DDBJ whole genome shotgun (WGS) entry which is preliminary data.</text>
</comment>
<reference evidence="12 13" key="1">
    <citation type="submission" date="2022-05" db="EMBL/GenBank/DDBJ databases">
        <authorList>
            <consortium name="Genoscope - CEA"/>
            <person name="William W."/>
        </authorList>
    </citation>
    <scope>NUCLEOTIDE SEQUENCE [LARGE SCALE GENOMIC DNA]</scope>
</reference>
<dbReference type="Gene3D" id="1.20.1070.10">
    <property type="entry name" value="Rhodopsin 7-helix transmembrane proteins"/>
    <property type="match status" value="1"/>
</dbReference>
<dbReference type="InterPro" id="IPR017452">
    <property type="entry name" value="GPCR_Rhodpsn_7TM"/>
</dbReference>
<evidence type="ECO:0000256" key="6">
    <source>
        <dbReference type="ARBA" id="ARBA00023136"/>
    </source>
</evidence>
<dbReference type="InterPro" id="IPR050569">
    <property type="entry name" value="TAAR"/>
</dbReference>
<feature type="transmembrane region" description="Helical" evidence="10">
    <location>
        <begin position="111"/>
        <end position="133"/>
    </location>
</feature>
<keyword evidence="13" id="KW-1185">Reference proteome</keyword>
<keyword evidence="6 10" id="KW-0472">Membrane</keyword>
<evidence type="ECO:0000256" key="5">
    <source>
        <dbReference type="ARBA" id="ARBA00023040"/>
    </source>
</evidence>
<evidence type="ECO:0000256" key="3">
    <source>
        <dbReference type="ARBA" id="ARBA00022692"/>
    </source>
</evidence>
<evidence type="ECO:0000259" key="11">
    <source>
        <dbReference type="PROSITE" id="PS50262"/>
    </source>
</evidence>
<keyword evidence="4 10" id="KW-1133">Transmembrane helix</keyword>
<accession>A0ABN8M3I5</accession>
<comment type="similarity">
    <text evidence="9">Belongs to the G-protein coupled receptor 1 family.</text>
</comment>
<dbReference type="PANTHER" id="PTHR24249:SF372">
    <property type="entry name" value="G-PROTEIN COUPLED RECEPTORS FAMILY 1 PROFILE DOMAIN-CONTAINING PROTEIN"/>
    <property type="match status" value="1"/>
</dbReference>
<keyword evidence="2" id="KW-1003">Cell membrane</keyword>
<evidence type="ECO:0000313" key="12">
    <source>
        <dbReference type="EMBL" id="CAH3024154.1"/>
    </source>
</evidence>
<dbReference type="PRINTS" id="PR00237">
    <property type="entry name" value="GPCRRHODOPSN"/>
</dbReference>
<feature type="transmembrane region" description="Helical" evidence="10">
    <location>
        <begin position="36"/>
        <end position="53"/>
    </location>
</feature>
<name>A0ABN8M3I5_9CNID</name>
<dbReference type="PANTHER" id="PTHR24249">
    <property type="entry name" value="HISTAMINE RECEPTOR-RELATED G-PROTEIN COUPLED RECEPTOR"/>
    <property type="match status" value="1"/>
</dbReference>
<dbReference type="PROSITE" id="PS50262">
    <property type="entry name" value="G_PROTEIN_RECEP_F1_2"/>
    <property type="match status" value="1"/>
</dbReference>
<evidence type="ECO:0000313" key="13">
    <source>
        <dbReference type="Proteomes" id="UP001159427"/>
    </source>
</evidence>
<keyword evidence="5 9" id="KW-0297">G-protein coupled receptor</keyword>
<organism evidence="12 13">
    <name type="scientific">Porites evermanni</name>
    <dbReference type="NCBI Taxonomy" id="104178"/>
    <lineage>
        <taxon>Eukaryota</taxon>
        <taxon>Metazoa</taxon>
        <taxon>Cnidaria</taxon>
        <taxon>Anthozoa</taxon>
        <taxon>Hexacorallia</taxon>
        <taxon>Scleractinia</taxon>
        <taxon>Fungiina</taxon>
        <taxon>Poritidae</taxon>
        <taxon>Porites</taxon>
    </lineage>
</organism>
<feature type="transmembrane region" description="Helical" evidence="10">
    <location>
        <begin position="73"/>
        <end position="90"/>
    </location>
</feature>
<sequence length="219" mass="25299">WVWVPGWILNVAAVSGNTLVIYLIATDRRLQTQVNLFIMSLAIADFCFGLTYFPTFFTCEFYLPCDRELRRIFAAYFAFASLTNLCVMTVDRYVAIVMPFKYVSIMTSQCIVTMVILSWLFPAVFHFLIAVILKQIASKDIFITFKISRVFVSRLIQCMLLLLTTMQMLYIAYKHTKMMATLAFHQLQFNHPMILKKRKQGVEISSAQFMGVVVFVTVI</sequence>
<evidence type="ECO:0000256" key="9">
    <source>
        <dbReference type="RuleBase" id="RU000688"/>
    </source>
</evidence>
<feature type="transmembrane region" description="Helical" evidence="10">
    <location>
        <begin position="6"/>
        <end position="24"/>
    </location>
</feature>
<dbReference type="SUPFAM" id="SSF81321">
    <property type="entry name" value="Family A G protein-coupled receptor-like"/>
    <property type="match status" value="1"/>
</dbReference>
<evidence type="ECO:0000256" key="2">
    <source>
        <dbReference type="ARBA" id="ARBA00022475"/>
    </source>
</evidence>
<keyword evidence="7 9" id="KW-0675">Receptor</keyword>
<dbReference type="PROSITE" id="PS00237">
    <property type="entry name" value="G_PROTEIN_RECEP_F1_1"/>
    <property type="match status" value="1"/>
</dbReference>
<evidence type="ECO:0000256" key="4">
    <source>
        <dbReference type="ARBA" id="ARBA00022989"/>
    </source>
</evidence>
<dbReference type="InterPro" id="IPR000276">
    <property type="entry name" value="GPCR_Rhodpsn"/>
</dbReference>
<dbReference type="Pfam" id="PF00001">
    <property type="entry name" value="7tm_1"/>
    <property type="match status" value="1"/>
</dbReference>
<keyword evidence="8 9" id="KW-0807">Transducer</keyword>
<gene>
    <name evidence="12" type="ORF">PEVE_00021786</name>
</gene>
<evidence type="ECO:0000256" key="1">
    <source>
        <dbReference type="ARBA" id="ARBA00004651"/>
    </source>
</evidence>